<dbReference type="SUPFAM" id="SSF55186">
    <property type="entry name" value="ThrRS/AlaRS common domain"/>
    <property type="match status" value="1"/>
</dbReference>
<comment type="caution">
    <text evidence="4">The sequence shown here is derived from an EMBL/GenBank/DDBJ whole genome shotgun (WGS) entry which is preliminary data.</text>
</comment>
<proteinExistence type="predicted"/>
<dbReference type="AlphaFoldDB" id="A0A2N1DYG8"/>
<protein>
    <recommendedName>
        <fullName evidence="3">Threonyl/alanyl tRNA synthetase SAD domain-containing protein</fullName>
    </recommendedName>
</protein>
<keyword evidence="2" id="KW-0862">Zinc</keyword>
<organism evidence="4 5">
    <name type="scientific">Pseudomonas fluorescens</name>
    <dbReference type="NCBI Taxonomy" id="294"/>
    <lineage>
        <taxon>Bacteria</taxon>
        <taxon>Pseudomonadati</taxon>
        <taxon>Pseudomonadota</taxon>
        <taxon>Gammaproteobacteria</taxon>
        <taxon>Pseudomonadales</taxon>
        <taxon>Pseudomonadaceae</taxon>
        <taxon>Pseudomonas</taxon>
    </lineage>
</organism>
<dbReference type="GO" id="GO:0043039">
    <property type="term" value="P:tRNA aminoacylation"/>
    <property type="evidence" value="ECO:0007669"/>
    <property type="project" value="InterPro"/>
</dbReference>
<evidence type="ECO:0000313" key="5">
    <source>
        <dbReference type="Proteomes" id="UP000233564"/>
    </source>
</evidence>
<keyword evidence="1" id="KW-0479">Metal-binding</keyword>
<dbReference type="GO" id="GO:0046872">
    <property type="term" value="F:metal ion binding"/>
    <property type="evidence" value="ECO:0007669"/>
    <property type="project" value="UniProtKB-KW"/>
</dbReference>
<sequence length="37" mass="4077">MVSHYLCVGTHVPNTSEVQTLGNSGMGFRTVKRLENL</sequence>
<dbReference type="EMBL" id="NVXX01000040">
    <property type="protein sequence ID" value="PKH16368.1"/>
    <property type="molecule type" value="Genomic_DNA"/>
</dbReference>
<name>A0A2N1DYG8_PSEFL</name>
<feature type="domain" description="Threonyl/alanyl tRNA synthetase SAD" evidence="3">
    <location>
        <begin position="3"/>
        <end position="20"/>
    </location>
</feature>
<dbReference type="GO" id="GO:0005524">
    <property type="term" value="F:ATP binding"/>
    <property type="evidence" value="ECO:0007669"/>
    <property type="project" value="InterPro"/>
</dbReference>
<evidence type="ECO:0000256" key="1">
    <source>
        <dbReference type="ARBA" id="ARBA00022723"/>
    </source>
</evidence>
<evidence type="ECO:0000259" key="3">
    <source>
        <dbReference type="Pfam" id="PF07973"/>
    </source>
</evidence>
<dbReference type="Proteomes" id="UP000233564">
    <property type="component" value="Unassembled WGS sequence"/>
</dbReference>
<reference evidence="4 5" key="1">
    <citation type="submission" date="2017-08" db="EMBL/GenBank/DDBJ databases">
        <authorList>
            <person name="de Groot N.N."/>
        </authorList>
    </citation>
    <scope>NUCLEOTIDE SEQUENCE [LARGE SCALE GENOMIC DNA]</scope>
    <source>
        <strain evidence="4 5">PfR 37</strain>
    </source>
</reference>
<gene>
    <name evidence="4" type="ORF">CIB54_22175</name>
</gene>
<dbReference type="GO" id="GO:0004812">
    <property type="term" value="F:aminoacyl-tRNA ligase activity"/>
    <property type="evidence" value="ECO:0007669"/>
    <property type="project" value="InterPro"/>
</dbReference>
<dbReference type="InterPro" id="IPR012947">
    <property type="entry name" value="tRNA_SAD"/>
</dbReference>
<dbReference type="Pfam" id="PF07973">
    <property type="entry name" value="tRNA_SAD"/>
    <property type="match status" value="1"/>
</dbReference>
<evidence type="ECO:0000313" key="4">
    <source>
        <dbReference type="EMBL" id="PKH16368.1"/>
    </source>
</evidence>
<evidence type="ECO:0000256" key="2">
    <source>
        <dbReference type="ARBA" id="ARBA00022833"/>
    </source>
</evidence>
<dbReference type="InterPro" id="IPR018163">
    <property type="entry name" value="Thr/Ala-tRNA-synth_IIc_edit"/>
</dbReference>
<accession>A0A2N1DYG8</accession>